<evidence type="ECO:0008006" key="4">
    <source>
        <dbReference type="Google" id="ProtNLM"/>
    </source>
</evidence>
<dbReference type="AlphaFoldDB" id="A0A3R6YVS9"/>
<feature type="compositionally biased region" description="Polar residues" evidence="1">
    <location>
        <begin position="179"/>
        <end position="190"/>
    </location>
</feature>
<feature type="region of interest" description="Disordered" evidence="1">
    <location>
        <begin position="171"/>
        <end position="195"/>
    </location>
</feature>
<name>A0A3R6YVS9_9STRA</name>
<organism evidence="2 3">
    <name type="scientific">Aphanomyces invadans</name>
    <dbReference type="NCBI Taxonomy" id="157072"/>
    <lineage>
        <taxon>Eukaryota</taxon>
        <taxon>Sar</taxon>
        <taxon>Stramenopiles</taxon>
        <taxon>Oomycota</taxon>
        <taxon>Saprolegniomycetes</taxon>
        <taxon>Saprolegniales</taxon>
        <taxon>Verrucalvaceae</taxon>
        <taxon>Aphanomyces</taxon>
    </lineage>
</organism>
<protein>
    <recommendedName>
        <fullName evidence="4">Myb-like domain-containing protein</fullName>
    </recommendedName>
</protein>
<keyword evidence="3" id="KW-1185">Reference proteome</keyword>
<dbReference type="VEuPathDB" id="FungiDB:H310_14301"/>
<accession>A0A3R6YVS9</accession>
<sequence>MWEAVKSGQSTGTTILECAMVVDSGGSSGVNSSDNLQELQEKKWWLEDDDVMLLTQINNDRPFMQRKDAMKAWEALAATLRSHPSFSRRTLDGRKAQNRFLLLIRQHKSSSNASARLSGVSEDESAKTRLLDDIMPLYQDSLATKRRQIDADTKLDAAATKAADVKFIRHQAMLRGRRQSTSDSDGTDSAPTGKRKMVLEAQELEIALEREKLAFKKAKFEREMEERKKDRIEREKEREERQQIRDIGNQRHEEMMKL</sequence>
<evidence type="ECO:0000313" key="3">
    <source>
        <dbReference type="Proteomes" id="UP000285060"/>
    </source>
</evidence>
<dbReference type="PANTHER" id="PTHR37558:SF1">
    <property type="entry name" value="HTH CENPB-TYPE DOMAIN-CONTAINING PROTEIN"/>
    <property type="match status" value="1"/>
</dbReference>
<dbReference type="PANTHER" id="PTHR37558">
    <property type="entry name" value="HTH CENPB-TYPE DOMAIN-CONTAINING PROTEIN"/>
    <property type="match status" value="1"/>
</dbReference>
<dbReference type="EMBL" id="QUSY01004181">
    <property type="protein sequence ID" value="RHY14512.1"/>
    <property type="molecule type" value="Genomic_DNA"/>
</dbReference>
<gene>
    <name evidence="2" type="ORF">DYB32_010842</name>
</gene>
<proteinExistence type="predicted"/>
<evidence type="ECO:0000256" key="1">
    <source>
        <dbReference type="SAM" id="MobiDB-lite"/>
    </source>
</evidence>
<dbReference type="Proteomes" id="UP000285060">
    <property type="component" value="Unassembled WGS sequence"/>
</dbReference>
<feature type="non-terminal residue" evidence="2">
    <location>
        <position position="258"/>
    </location>
</feature>
<reference evidence="2 3" key="1">
    <citation type="submission" date="2018-08" db="EMBL/GenBank/DDBJ databases">
        <title>Aphanomyces genome sequencing and annotation.</title>
        <authorList>
            <person name="Minardi D."/>
            <person name="Oidtmann B."/>
            <person name="Van Der Giezen M."/>
            <person name="Studholme D.J."/>
        </authorList>
    </citation>
    <scope>NUCLEOTIDE SEQUENCE [LARGE SCALE GENOMIC DNA]</scope>
    <source>
        <strain evidence="2 3">NJM0002</strain>
    </source>
</reference>
<evidence type="ECO:0000313" key="2">
    <source>
        <dbReference type="EMBL" id="RHY14512.1"/>
    </source>
</evidence>
<feature type="region of interest" description="Disordered" evidence="1">
    <location>
        <begin position="221"/>
        <end position="258"/>
    </location>
</feature>
<comment type="caution">
    <text evidence="2">The sequence shown here is derived from an EMBL/GenBank/DDBJ whole genome shotgun (WGS) entry which is preliminary data.</text>
</comment>